<proteinExistence type="predicted"/>
<comment type="caution">
    <text evidence="1">The sequence shown here is derived from an EMBL/GenBank/DDBJ whole genome shotgun (WGS) entry which is preliminary data.</text>
</comment>
<dbReference type="Proteomes" id="UP000265618">
    <property type="component" value="Unassembled WGS sequence"/>
</dbReference>
<evidence type="ECO:0000313" key="2">
    <source>
        <dbReference type="Proteomes" id="UP000265618"/>
    </source>
</evidence>
<reference evidence="1 2" key="1">
    <citation type="journal article" date="2018" name="PLoS ONE">
        <title>The draft genome of Kipferlia bialata reveals reductive genome evolution in fornicate parasites.</title>
        <authorList>
            <person name="Tanifuji G."/>
            <person name="Takabayashi S."/>
            <person name="Kume K."/>
            <person name="Takagi M."/>
            <person name="Nakayama T."/>
            <person name="Kamikawa R."/>
            <person name="Inagaki Y."/>
            <person name="Hashimoto T."/>
        </authorList>
    </citation>
    <scope>NUCLEOTIDE SEQUENCE [LARGE SCALE GENOMIC DNA]</scope>
    <source>
        <strain evidence="1">NY0173</strain>
    </source>
</reference>
<name>A0A9K3D306_9EUKA</name>
<accession>A0A9K3D306</accession>
<keyword evidence="2" id="KW-1185">Reference proteome</keyword>
<protein>
    <submittedName>
        <fullName evidence="1">Uncharacterized protein</fullName>
    </submittedName>
</protein>
<sequence length="212" mass="22683">MLGALLSIESVNCCDWLMGQHASGLSGYRGPAFLLGYLSPPPALRQILTCHVHTEGTDNTFSRQLIDTFSMSSWLDSIAASVHSVERPMAQVISTCALLLLDLAPSAQGGRALLRVLVEGDRSSYGVDEVLDRFSEATQKRLTSPGVVSITTLRDTLADTVAVAGPRVTLELQAASGATLDVDNLRSLVVCTQSRDQSLQELRRLIRNGSGG</sequence>
<dbReference type="AlphaFoldDB" id="A0A9K3D306"/>
<dbReference type="EMBL" id="BDIP01003811">
    <property type="protein sequence ID" value="GIQ88149.1"/>
    <property type="molecule type" value="Genomic_DNA"/>
</dbReference>
<evidence type="ECO:0000313" key="1">
    <source>
        <dbReference type="EMBL" id="GIQ88149.1"/>
    </source>
</evidence>
<gene>
    <name evidence="1" type="ORF">KIPB_010332</name>
</gene>
<organism evidence="1 2">
    <name type="scientific">Kipferlia bialata</name>
    <dbReference type="NCBI Taxonomy" id="797122"/>
    <lineage>
        <taxon>Eukaryota</taxon>
        <taxon>Metamonada</taxon>
        <taxon>Carpediemonas-like organisms</taxon>
        <taxon>Kipferlia</taxon>
    </lineage>
</organism>